<gene>
    <name evidence="1" type="ORF">AVEN_249973_1</name>
</gene>
<dbReference type="EMBL" id="BGPR01001896">
    <property type="protein sequence ID" value="GBM63886.1"/>
    <property type="molecule type" value="Genomic_DNA"/>
</dbReference>
<sequence length="165" mass="18863">MFIEFLLINQIQEYLRTFSHPAAMEKTGEYFQPMGAKPIGLNIFTRAYSHIRLLPILPEKDGEQSSIGPDIKCPKAFPNMSDFSLYKSRLRKIAINLRDGIYNPCHDNPFSVMSSKIVNDVMSAALDLQRADRLRADDLEQLLTSRNLRELKISKMDAIPTNCKQ</sequence>
<keyword evidence="2" id="KW-1185">Reference proteome</keyword>
<dbReference type="AlphaFoldDB" id="A0A4Y2HF12"/>
<reference evidence="1 2" key="1">
    <citation type="journal article" date="2019" name="Sci. Rep.">
        <title>Orb-weaving spider Araneus ventricosus genome elucidates the spidroin gene catalogue.</title>
        <authorList>
            <person name="Kono N."/>
            <person name="Nakamura H."/>
            <person name="Ohtoshi R."/>
            <person name="Moran D.A.P."/>
            <person name="Shinohara A."/>
            <person name="Yoshida Y."/>
            <person name="Fujiwara M."/>
            <person name="Mori M."/>
            <person name="Tomita M."/>
            <person name="Arakawa K."/>
        </authorList>
    </citation>
    <scope>NUCLEOTIDE SEQUENCE [LARGE SCALE GENOMIC DNA]</scope>
</reference>
<accession>A0A4Y2HF12</accession>
<organism evidence="1 2">
    <name type="scientific">Araneus ventricosus</name>
    <name type="common">Orbweaver spider</name>
    <name type="synonym">Epeira ventricosa</name>
    <dbReference type="NCBI Taxonomy" id="182803"/>
    <lineage>
        <taxon>Eukaryota</taxon>
        <taxon>Metazoa</taxon>
        <taxon>Ecdysozoa</taxon>
        <taxon>Arthropoda</taxon>
        <taxon>Chelicerata</taxon>
        <taxon>Arachnida</taxon>
        <taxon>Araneae</taxon>
        <taxon>Araneomorphae</taxon>
        <taxon>Entelegynae</taxon>
        <taxon>Araneoidea</taxon>
        <taxon>Araneidae</taxon>
        <taxon>Araneus</taxon>
    </lineage>
</organism>
<name>A0A4Y2HF12_ARAVE</name>
<protein>
    <submittedName>
        <fullName evidence="1">Uncharacterized protein</fullName>
    </submittedName>
</protein>
<proteinExistence type="predicted"/>
<dbReference type="Proteomes" id="UP000499080">
    <property type="component" value="Unassembled WGS sequence"/>
</dbReference>
<comment type="caution">
    <text evidence="1">The sequence shown here is derived from an EMBL/GenBank/DDBJ whole genome shotgun (WGS) entry which is preliminary data.</text>
</comment>
<evidence type="ECO:0000313" key="2">
    <source>
        <dbReference type="Proteomes" id="UP000499080"/>
    </source>
</evidence>
<evidence type="ECO:0000313" key="1">
    <source>
        <dbReference type="EMBL" id="GBM63886.1"/>
    </source>
</evidence>